<dbReference type="PIRSF" id="PIRSF006392">
    <property type="entry name" value="IPGAM_arch"/>
    <property type="match status" value="1"/>
</dbReference>
<dbReference type="Proteomes" id="UP000264062">
    <property type="component" value="Unassembled WGS sequence"/>
</dbReference>
<dbReference type="Gene3D" id="3.30.70.2130">
    <property type="entry name" value="Metalloenzyme domain"/>
    <property type="match status" value="1"/>
</dbReference>
<dbReference type="EMBL" id="DMZY01000054">
    <property type="protein sequence ID" value="HAV91881.1"/>
    <property type="molecule type" value="Genomic_DNA"/>
</dbReference>
<evidence type="ECO:0000256" key="1">
    <source>
        <dbReference type="ARBA" id="ARBA00000370"/>
    </source>
</evidence>
<proteinExistence type="inferred from homology"/>
<dbReference type="GO" id="GO:0004619">
    <property type="term" value="F:phosphoglycerate mutase activity"/>
    <property type="evidence" value="ECO:0007669"/>
    <property type="project" value="UniProtKB-EC"/>
</dbReference>
<reference evidence="7 8" key="1">
    <citation type="journal article" date="2018" name="Nat. Biotechnol.">
        <title>A standardized bacterial taxonomy based on genome phylogeny substantially revises the tree of life.</title>
        <authorList>
            <person name="Parks D.H."/>
            <person name="Chuvochina M."/>
            <person name="Waite D.W."/>
            <person name="Rinke C."/>
            <person name="Skarshewski A."/>
            <person name="Chaumeil P.A."/>
            <person name="Hugenholtz P."/>
        </authorList>
    </citation>
    <scope>NUCLEOTIDE SEQUENCE [LARGE SCALE GENOMIC DNA]</scope>
    <source>
        <strain evidence="7">UBA9956</strain>
    </source>
</reference>
<dbReference type="PANTHER" id="PTHR31209:SF0">
    <property type="entry name" value="METALLOENZYME DOMAIN-CONTAINING PROTEIN"/>
    <property type="match status" value="1"/>
</dbReference>
<organism evidence="7 8">
    <name type="scientific">candidate division WOR-3 bacterium</name>
    <dbReference type="NCBI Taxonomy" id="2052148"/>
    <lineage>
        <taxon>Bacteria</taxon>
        <taxon>Bacteria division WOR-3</taxon>
    </lineage>
</organism>
<dbReference type="GO" id="GO:0046872">
    <property type="term" value="F:metal ion binding"/>
    <property type="evidence" value="ECO:0007669"/>
    <property type="project" value="InterPro"/>
</dbReference>
<comment type="pathway">
    <text evidence="3">Carbohydrate degradation.</text>
</comment>
<feature type="domain" description="Metalloenzyme" evidence="6">
    <location>
        <begin position="16"/>
        <end position="390"/>
    </location>
</feature>
<dbReference type="NCBIfam" id="TIGR00306">
    <property type="entry name" value="apgM"/>
    <property type="match status" value="1"/>
</dbReference>
<dbReference type="InterPro" id="IPR006124">
    <property type="entry name" value="Metalloenzyme"/>
</dbReference>
<dbReference type="Pfam" id="PF10143">
    <property type="entry name" value="PhosphMutase"/>
    <property type="match status" value="1"/>
</dbReference>
<comment type="catalytic activity">
    <reaction evidence="1">
        <text>(2R)-2-phosphoglycerate = (2R)-3-phosphoglycerate</text>
        <dbReference type="Rhea" id="RHEA:15901"/>
        <dbReference type="ChEBI" id="CHEBI:58272"/>
        <dbReference type="ChEBI" id="CHEBI:58289"/>
        <dbReference type="EC" id="5.4.2.12"/>
    </reaction>
</comment>
<name>A0A350H8L5_UNCW3</name>
<dbReference type="GO" id="GO:0006096">
    <property type="term" value="P:glycolytic process"/>
    <property type="evidence" value="ECO:0007669"/>
    <property type="project" value="UniProtKB-KW"/>
</dbReference>
<evidence type="ECO:0000256" key="5">
    <source>
        <dbReference type="ARBA" id="ARBA00023152"/>
    </source>
</evidence>
<dbReference type="SUPFAM" id="SSF53649">
    <property type="entry name" value="Alkaline phosphatase-like"/>
    <property type="match status" value="1"/>
</dbReference>
<evidence type="ECO:0000256" key="2">
    <source>
        <dbReference type="ARBA" id="ARBA00002315"/>
    </source>
</evidence>
<dbReference type="PANTHER" id="PTHR31209">
    <property type="entry name" value="COFACTOR-INDEPENDENT PHOSPHOGLYCERATE MUTASE"/>
    <property type="match status" value="1"/>
</dbReference>
<comment type="function">
    <text evidence="2">Catalyzes the interconversion of 2-phosphoglycerate and 3-phosphoglycerate.</text>
</comment>
<gene>
    <name evidence="7" type="ORF">DCW38_01700</name>
</gene>
<evidence type="ECO:0000256" key="3">
    <source>
        <dbReference type="ARBA" id="ARBA00004921"/>
    </source>
</evidence>
<sequence length="401" mass="44794">MKEVLFRELLNPNESKLLLIVLDGVGGLPDKSGMTELETAFKPNLDKLAKENETGDMIPVDIGITPGSGPGHLGVFGYEPSDYPIGRGILEALGLNINVDKETVTVRCNFATMDVNHVIIDRRAGRISSEENQRLVEKLKERIKNADGKKIEFYAGKEHRFVLVIRGVKGNADVNDTDPQEIGKKPIEAKPNNESSKECAEIINKVYAMIVEALKDEPKANTALFRGISKMPDIPTMEEKYMLNPCCIATYPMYKGLATLVGMKILKTGETIEDQIETLKDNYEKYDFFFFHVKKTDSYGEDGDFAKKVKVIENFDSLLPKILDLKFDVIAITADHSTPSVMMSHSHHPVPLLLIGKHSRKSDAEKFTERECLKGAIKRIYSKQLMPLMLASSGRLKKFGA</sequence>
<dbReference type="NCBIfam" id="NF003160">
    <property type="entry name" value="PRK04135.1"/>
    <property type="match status" value="1"/>
</dbReference>
<protein>
    <submittedName>
        <fullName evidence="7">Phosphoglycerate mutase</fullName>
    </submittedName>
</protein>
<dbReference type="InterPro" id="IPR004456">
    <property type="entry name" value="Pglycerate_mutase_ApgM"/>
</dbReference>
<dbReference type="InterPro" id="IPR042253">
    <property type="entry name" value="Pglycerate_mutase_ApgM_sf"/>
</dbReference>
<dbReference type="AlphaFoldDB" id="A0A350H8L5"/>
<dbReference type="CDD" id="cd16011">
    <property type="entry name" value="iPGM_like"/>
    <property type="match status" value="1"/>
</dbReference>
<dbReference type="InterPro" id="IPR017850">
    <property type="entry name" value="Alkaline_phosphatase_core_sf"/>
</dbReference>
<evidence type="ECO:0000313" key="7">
    <source>
        <dbReference type="EMBL" id="HAV91881.1"/>
    </source>
</evidence>
<evidence type="ECO:0000256" key="4">
    <source>
        <dbReference type="ARBA" id="ARBA00005524"/>
    </source>
</evidence>
<comment type="caution">
    <text evidence="7">The sequence shown here is derived from an EMBL/GenBank/DDBJ whole genome shotgun (WGS) entry which is preliminary data.</text>
</comment>
<dbReference type="Pfam" id="PF01676">
    <property type="entry name" value="Metalloenzyme"/>
    <property type="match status" value="1"/>
</dbReference>
<evidence type="ECO:0000313" key="8">
    <source>
        <dbReference type="Proteomes" id="UP000264062"/>
    </source>
</evidence>
<dbReference type="Gene3D" id="3.40.720.10">
    <property type="entry name" value="Alkaline Phosphatase, subunit A"/>
    <property type="match status" value="1"/>
</dbReference>
<accession>A0A350H8L5</accession>
<keyword evidence="5" id="KW-0324">Glycolysis</keyword>
<comment type="similarity">
    <text evidence="4">Belongs to the BPG-independent phosphoglycerate mutase family. A-PGAM subfamily.</text>
</comment>
<evidence type="ECO:0000259" key="6">
    <source>
        <dbReference type="Pfam" id="PF01676"/>
    </source>
</evidence>